<name>A0ABU1BN22_9BURK</name>
<accession>A0ABU1BN22</accession>
<comment type="caution">
    <text evidence="1">The sequence shown here is derived from an EMBL/GenBank/DDBJ whole genome shotgun (WGS) entry which is preliminary data.</text>
</comment>
<dbReference type="RefSeq" id="WP_338435747.1">
    <property type="nucleotide sequence ID" value="NZ_JAUYVH010000002.1"/>
</dbReference>
<keyword evidence="2" id="KW-1185">Reference proteome</keyword>
<reference evidence="1 2" key="1">
    <citation type="submission" date="2023-08" db="EMBL/GenBank/DDBJ databases">
        <title>Oxalobacteraceae gen .nov., isolated from river sludge outside the plant.</title>
        <authorList>
            <person name="Zhao S.Y."/>
        </authorList>
    </citation>
    <scope>NUCLEOTIDE SEQUENCE [LARGE SCALE GENOMIC DNA]</scope>
    <source>
        <strain evidence="1 2">R-40</strain>
    </source>
</reference>
<dbReference type="EMBL" id="JAUYVH010000002">
    <property type="protein sequence ID" value="MDQ9169816.1"/>
    <property type="molecule type" value="Genomic_DNA"/>
</dbReference>
<evidence type="ECO:0000313" key="1">
    <source>
        <dbReference type="EMBL" id="MDQ9169816.1"/>
    </source>
</evidence>
<sequence>MRIGGLRFGFYIAGLLAASLCFAKPYVPASDQQVLERLPFQASDPLARELSRLRIELQQDPHNLPAAIKKLANRYYGLVVEEGDPPYLDFA</sequence>
<organism evidence="1 2">
    <name type="scientific">Keguizhuia sedimenti</name>
    <dbReference type="NCBI Taxonomy" id="3064264"/>
    <lineage>
        <taxon>Bacteria</taxon>
        <taxon>Pseudomonadati</taxon>
        <taxon>Pseudomonadota</taxon>
        <taxon>Betaproteobacteria</taxon>
        <taxon>Burkholderiales</taxon>
        <taxon>Oxalobacteraceae</taxon>
        <taxon>Keguizhuia</taxon>
    </lineage>
</organism>
<gene>
    <name evidence="1" type="ORF">Q8A64_05255</name>
</gene>
<dbReference type="Proteomes" id="UP001225596">
    <property type="component" value="Unassembled WGS sequence"/>
</dbReference>
<evidence type="ECO:0000313" key="2">
    <source>
        <dbReference type="Proteomes" id="UP001225596"/>
    </source>
</evidence>
<proteinExistence type="predicted"/>
<protein>
    <submittedName>
        <fullName evidence="1">Uncharacterized protein</fullName>
    </submittedName>
</protein>